<dbReference type="Proteomes" id="UP000266723">
    <property type="component" value="Unassembled WGS sequence"/>
</dbReference>
<keyword evidence="1" id="KW-0472">Membrane</keyword>
<comment type="caution">
    <text evidence="2">The sequence shown here is derived from an EMBL/GenBank/DDBJ whole genome shotgun (WGS) entry which is preliminary data.</text>
</comment>
<evidence type="ECO:0000313" key="3">
    <source>
        <dbReference type="Proteomes" id="UP000266723"/>
    </source>
</evidence>
<keyword evidence="1" id="KW-0812">Transmembrane</keyword>
<dbReference type="EMBL" id="QGKV02001507">
    <property type="protein sequence ID" value="KAF3529550.1"/>
    <property type="molecule type" value="Genomic_DNA"/>
</dbReference>
<proteinExistence type="predicted"/>
<accession>A0ABQ7BBJ7</accession>
<keyword evidence="3" id="KW-1185">Reference proteome</keyword>
<sequence length="76" mass="8764">MEDDSLQLVLLHLHSCMLYLPVCFTFLHVIPPRVLFHQLYKLLASAAFDDAKPDVDICHFLWLLVAKEVSQTDLLL</sequence>
<evidence type="ECO:0000313" key="2">
    <source>
        <dbReference type="EMBL" id="KAF3529550.1"/>
    </source>
</evidence>
<protein>
    <submittedName>
        <fullName evidence="2">Uncharacterized protein</fullName>
    </submittedName>
</protein>
<evidence type="ECO:0000256" key="1">
    <source>
        <dbReference type="SAM" id="Phobius"/>
    </source>
</evidence>
<keyword evidence="1" id="KW-1133">Transmembrane helix</keyword>
<name>A0ABQ7BBJ7_BRACR</name>
<gene>
    <name evidence="2" type="ORF">DY000_02040363</name>
</gene>
<feature type="transmembrane region" description="Helical" evidence="1">
    <location>
        <begin position="6"/>
        <end position="30"/>
    </location>
</feature>
<organism evidence="2 3">
    <name type="scientific">Brassica cretica</name>
    <name type="common">Mustard</name>
    <dbReference type="NCBI Taxonomy" id="69181"/>
    <lineage>
        <taxon>Eukaryota</taxon>
        <taxon>Viridiplantae</taxon>
        <taxon>Streptophyta</taxon>
        <taxon>Embryophyta</taxon>
        <taxon>Tracheophyta</taxon>
        <taxon>Spermatophyta</taxon>
        <taxon>Magnoliopsida</taxon>
        <taxon>eudicotyledons</taxon>
        <taxon>Gunneridae</taxon>
        <taxon>Pentapetalae</taxon>
        <taxon>rosids</taxon>
        <taxon>malvids</taxon>
        <taxon>Brassicales</taxon>
        <taxon>Brassicaceae</taxon>
        <taxon>Brassiceae</taxon>
        <taxon>Brassica</taxon>
    </lineage>
</organism>
<reference evidence="2 3" key="1">
    <citation type="journal article" date="2020" name="BMC Genomics">
        <title>Intraspecific diversification of the crop wild relative Brassica cretica Lam. using demographic model selection.</title>
        <authorList>
            <person name="Kioukis A."/>
            <person name="Michalopoulou V.A."/>
            <person name="Briers L."/>
            <person name="Pirintsos S."/>
            <person name="Studholme D.J."/>
            <person name="Pavlidis P."/>
            <person name="Sarris P.F."/>
        </authorList>
    </citation>
    <scope>NUCLEOTIDE SEQUENCE [LARGE SCALE GENOMIC DNA]</scope>
    <source>
        <strain evidence="3">cv. PFS-1207/04</strain>
    </source>
</reference>